<keyword evidence="5" id="KW-1133">Transmembrane helix</keyword>
<evidence type="ECO:0000256" key="5">
    <source>
        <dbReference type="SAM" id="Phobius"/>
    </source>
</evidence>
<dbReference type="InterPro" id="IPR036514">
    <property type="entry name" value="SGNH_hydro_sf"/>
</dbReference>
<dbReference type="Proteomes" id="UP001153076">
    <property type="component" value="Unassembled WGS sequence"/>
</dbReference>
<accession>A0A9Q1GTU8</accession>
<evidence type="ECO:0008006" key="8">
    <source>
        <dbReference type="Google" id="ProtNLM"/>
    </source>
</evidence>
<dbReference type="OrthoDB" id="1600564at2759"/>
<name>A0A9Q1GTU8_9CARY</name>
<evidence type="ECO:0000313" key="6">
    <source>
        <dbReference type="EMBL" id="KAJ8427642.1"/>
    </source>
</evidence>
<feature type="transmembrane region" description="Helical" evidence="5">
    <location>
        <begin position="6"/>
        <end position="29"/>
    </location>
</feature>
<protein>
    <recommendedName>
        <fullName evidence="8">Acetylajmalan esterase</fullName>
    </recommendedName>
</protein>
<keyword evidence="2" id="KW-0732">Signal</keyword>
<dbReference type="AlphaFoldDB" id="A0A9Q1GTU8"/>
<dbReference type="PANTHER" id="PTHR22835">
    <property type="entry name" value="ZINC FINGER FYVE DOMAIN CONTAINING PROTEIN"/>
    <property type="match status" value="1"/>
</dbReference>
<gene>
    <name evidence="6" type="ORF">Cgig2_023351</name>
</gene>
<dbReference type="SUPFAM" id="SSF52266">
    <property type="entry name" value="SGNH hydrolase"/>
    <property type="match status" value="1"/>
</dbReference>
<dbReference type="InterPro" id="IPR001087">
    <property type="entry name" value="GDSL"/>
</dbReference>
<keyword evidence="5" id="KW-0472">Membrane</keyword>
<dbReference type="CDD" id="cd01837">
    <property type="entry name" value="SGNH_plant_lipase_like"/>
    <property type="match status" value="1"/>
</dbReference>
<reference evidence="6" key="1">
    <citation type="submission" date="2022-04" db="EMBL/GenBank/DDBJ databases">
        <title>Carnegiea gigantea Genome sequencing and assembly v2.</title>
        <authorList>
            <person name="Copetti D."/>
            <person name="Sanderson M.J."/>
            <person name="Burquez A."/>
            <person name="Wojciechowski M.F."/>
        </authorList>
    </citation>
    <scope>NUCLEOTIDE SEQUENCE</scope>
    <source>
        <strain evidence="6">SGP5-SGP5p</strain>
        <tissue evidence="6">Aerial part</tissue>
    </source>
</reference>
<comment type="caution">
    <text evidence="6">The sequence shown here is derived from an EMBL/GenBank/DDBJ whole genome shotgun (WGS) entry which is preliminary data.</text>
</comment>
<dbReference type="EMBL" id="JAKOGI010001121">
    <property type="protein sequence ID" value="KAJ8427642.1"/>
    <property type="molecule type" value="Genomic_DNA"/>
</dbReference>
<sequence>MLARDVFRVLSILSPFIFSAYGVNTLSLLEKPIFEAMYQFGDSIADTGNKVRAIPHSRCGRPPYGQTFFHHPTGRCSDGLLIIDFFAQALNLPLLDPYLDKNGNFTHGVNFAVAGATALNVSTLAAKNITAYVSSTLLVQLDWFKSHLKAMCSTPSECKQKLGKALFFAGEIGGNDYNYAASQGKTMEHLRALVPEVIQTIMHVVKELIDLGARRIIVPGNFPVGCMTVYLAEFKTDDTKMYDELGCLRSWNEFAMFHNDQLQTAIQDLQEQHPDVAVVYADYYMALASILSRATSFGFEEDGLHKACCGSGNNDYNFDSSKMCGSHGVPVCPDPNKRVSWDGVHLTQHAYQLMADWLLQYILPTNNNVRVA</sequence>
<proteinExistence type="inferred from homology"/>
<evidence type="ECO:0000256" key="2">
    <source>
        <dbReference type="ARBA" id="ARBA00022729"/>
    </source>
</evidence>
<dbReference type="PANTHER" id="PTHR22835:SF517">
    <property type="entry name" value="GDSL-LIKE LIPASE_ACYLHYDROLASE FAMILY PROTEIN, EXPRESSED"/>
    <property type="match status" value="1"/>
</dbReference>
<dbReference type="InterPro" id="IPR035669">
    <property type="entry name" value="SGNH_plant_lipase-like"/>
</dbReference>
<comment type="similarity">
    <text evidence="1">Belongs to the 'GDSL' lipolytic enzyme family.</text>
</comment>
<keyword evidence="4" id="KW-0325">Glycoprotein</keyword>
<evidence type="ECO:0000256" key="4">
    <source>
        <dbReference type="ARBA" id="ARBA00023180"/>
    </source>
</evidence>
<dbReference type="GO" id="GO:0016788">
    <property type="term" value="F:hydrolase activity, acting on ester bonds"/>
    <property type="evidence" value="ECO:0007669"/>
    <property type="project" value="InterPro"/>
</dbReference>
<organism evidence="6 7">
    <name type="scientific">Carnegiea gigantea</name>
    <dbReference type="NCBI Taxonomy" id="171969"/>
    <lineage>
        <taxon>Eukaryota</taxon>
        <taxon>Viridiplantae</taxon>
        <taxon>Streptophyta</taxon>
        <taxon>Embryophyta</taxon>
        <taxon>Tracheophyta</taxon>
        <taxon>Spermatophyta</taxon>
        <taxon>Magnoliopsida</taxon>
        <taxon>eudicotyledons</taxon>
        <taxon>Gunneridae</taxon>
        <taxon>Pentapetalae</taxon>
        <taxon>Caryophyllales</taxon>
        <taxon>Cactineae</taxon>
        <taxon>Cactaceae</taxon>
        <taxon>Cactoideae</taxon>
        <taxon>Echinocereeae</taxon>
        <taxon>Carnegiea</taxon>
    </lineage>
</organism>
<keyword evidence="7" id="KW-1185">Reference proteome</keyword>
<keyword evidence="5" id="KW-0812">Transmembrane</keyword>
<evidence type="ECO:0000256" key="1">
    <source>
        <dbReference type="ARBA" id="ARBA00008668"/>
    </source>
</evidence>
<evidence type="ECO:0000256" key="3">
    <source>
        <dbReference type="ARBA" id="ARBA00022801"/>
    </source>
</evidence>
<evidence type="ECO:0000313" key="7">
    <source>
        <dbReference type="Proteomes" id="UP001153076"/>
    </source>
</evidence>
<keyword evidence="3" id="KW-0378">Hydrolase</keyword>
<dbReference type="Pfam" id="PF00657">
    <property type="entry name" value="Lipase_GDSL"/>
    <property type="match status" value="1"/>
</dbReference>
<dbReference type="Gene3D" id="3.40.50.1110">
    <property type="entry name" value="SGNH hydrolase"/>
    <property type="match status" value="1"/>
</dbReference>